<protein>
    <submittedName>
        <fullName evidence="1">Uncharacterized protein</fullName>
    </submittedName>
</protein>
<keyword evidence="2" id="KW-1185">Reference proteome</keyword>
<proteinExistence type="predicted"/>
<organism evidence="1 2">
    <name type="scientific">Trifolium subterraneum</name>
    <name type="common">Subterranean clover</name>
    <dbReference type="NCBI Taxonomy" id="3900"/>
    <lineage>
        <taxon>Eukaryota</taxon>
        <taxon>Viridiplantae</taxon>
        <taxon>Streptophyta</taxon>
        <taxon>Embryophyta</taxon>
        <taxon>Tracheophyta</taxon>
        <taxon>Spermatophyta</taxon>
        <taxon>Magnoliopsida</taxon>
        <taxon>eudicotyledons</taxon>
        <taxon>Gunneridae</taxon>
        <taxon>Pentapetalae</taxon>
        <taxon>rosids</taxon>
        <taxon>fabids</taxon>
        <taxon>Fabales</taxon>
        <taxon>Fabaceae</taxon>
        <taxon>Papilionoideae</taxon>
        <taxon>50 kb inversion clade</taxon>
        <taxon>NPAAA clade</taxon>
        <taxon>Hologalegina</taxon>
        <taxon>IRL clade</taxon>
        <taxon>Trifolieae</taxon>
        <taxon>Trifolium</taxon>
    </lineage>
</organism>
<dbReference type="Proteomes" id="UP000242715">
    <property type="component" value="Unassembled WGS sequence"/>
</dbReference>
<evidence type="ECO:0000313" key="1">
    <source>
        <dbReference type="EMBL" id="GAU30766.1"/>
    </source>
</evidence>
<accession>A0A2Z6MDC8</accession>
<dbReference type="AlphaFoldDB" id="A0A2Z6MDC8"/>
<evidence type="ECO:0000313" key="2">
    <source>
        <dbReference type="Proteomes" id="UP000242715"/>
    </source>
</evidence>
<gene>
    <name evidence="1" type="ORF">TSUD_354920</name>
</gene>
<sequence length="70" mass="8393">MMFVGFPWLRKLVAKLALKNEVKKKERGNLVAMWQRETIFGIGLKLRLERKDSLGKREKREREGRKKIRP</sequence>
<reference evidence="2" key="1">
    <citation type="journal article" date="2017" name="Front. Plant Sci.">
        <title>Climate Clever Clovers: New Paradigm to Reduce the Environmental Footprint of Ruminants by Breeding Low Methanogenic Forages Utilizing Haplotype Variation.</title>
        <authorList>
            <person name="Kaur P."/>
            <person name="Appels R."/>
            <person name="Bayer P.E."/>
            <person name="Keeble-Gagnere G."/>
            <person name="Wang J."/>
            <person name="Hirakawa H."/>
            <person name="Shirasawa K."/>
            <person name="Vercoe P."/>
            <person name="Stefanova K."/>
            <person name="Durmic Z."/>
            <person name="Nichols P."/>
            <person name="Revell C."/>
            <person name="Isobe S.N."/>
            <person name="Edwards D."/>
            <person name="Erskine W."/>
        </authorList>
    </citation>
    <scope>NUCLEOTIDE SEQUENCE [LARGE SCALE GENOMIC DNA]</scope>
    <source>
        <strain evidence="2">cv. Daliak</strain>
    </source>
</reference>
<dbReference type="EMBL" id="DF973435">
    <property type="protein sequence ID" value="GAU30766.1"/>
    <property type="molecule type" value="Genomic_DNA"/>
</dbReference>
<name>A0A2Z6MDC8_TRISU</name>